<keyword evidence="1" id="KW-0472">Membrane</keyword>
<dbReference type="Proteomes" id="UP000245468">
    <property type="component" value="Chromosome"/>
</dbReference>
<feature type="transmembrane region" description="Helical" evidence="1">
    <location>
        <begin position="341"/>
        <end position="365"/>
    </location>
</feature>
<reference evidence="3" key="1">
    <citation type="submission" date="2018-05" db="EMBL/GenBank/DDBJ databases">
        <title>Pseudarcicella sp. HME7025 Genome sequencing and assembly.</title>
        <authorList>
            <person name="Kim H."/>
            <person name="Kang H."/>
            <person name="Joh K."/>
        </authorList>
    </citation>
    <scope>NUCLEOTIDE SEQUENCE [LARGE SCALE GENOMIC DNA]</scope>
    <source>
        <strain evidence="3">HME7025</strain>
    </source>
</reference>
<dbReference type="OrthoDB" id="965696at2"/>
<keyword evidence="3" id="KW-1185">Reference proteome</keyword>
<dbReference type="Gene3D" id="2.120.10.80">
    <property type="entry name" value="Kelch-type beta propeller"/>
    <property type="match status" value="1"/>
</dbReference>
<dbReference type="SUPFAM" id="SSF50965">
    <property type="entry name" value="Galactose oxidase, central domain"/>
    <property type="match status" value="1"/>
</dbReference>
<dbReference type="AlphaFoldDB" id="A0A2S2DTH0"/>
<dbReference type="RefSeq" id="WP_109322078.1">
    <property type="nucleotide sequence ID" value="NZ_CP029346.1"/>
</dbReference>
<protein>
    <submittedName>
        <fullName evidence="2">Uncharacterized protein</fullName>
    </submittedName>
</protein>
<gene>
    <name evidence="2" type="ORF">HME7025_00448</name>
</gene>
<proteinExistence type="predicted"/>
<evidence type="ECO:0000256" key="1">
    <source>
        <dbReference type="SAM" id="Phobius"/>
    </source>
</evidence>
<accession>A0A2S2DTH0</accession>
<organism evidence="2 3">
    <name type="scientific">Aquirufa nivalisilvae</name>
    <dbReference type="NCBI Taxonomy" id="2516557"/>
    <lineage>
        <taxon>Bacteria</taxon>
        <taxon>Pseudomonadati</taxon>
        <taxon>Bacteroidota</taxon>
        <taxon>Cytophagia</taxon>
        <taxon>Cytophagales</taxon>
        <taxon>Flectobacillaceae</taxon>
        <taxon>Aquirufa</taxon>
    </lineage>
</organism>
<sequence length="472" mass="55173">MRLGYYILSLFLLIHVNFLAHSIEWFSTSTGYFYKIDFENNSQLSRTKNGLPWMNLGELTFENVKNEDLISANYAVKEFKIEHSDWSYLLIPCTNQVYQINKKQLILKRIDETYFRGANCSSSIFYRNGILYSFGGYGFGTSSNILTKYNAEGKEWLNIQAKGNVPPAISMGLTAYVSSQDKFITMGNHQINETDLNRLDVLDWNIYEYNFEKSEFTSLGKIELEEIKSFLSKDLIRYYLFNGRYFFLLDKSGRKKNFDTMYIIDVLDDFKTYCWKNNNRLVVEGPYSGNFDKAFHVNGDTLIWTNLSNQSSPSTLKNHRMMVNDLLRESEYVGKLGQIPWYQSILEGSVILVSLGFLVIAFFLYQKWKKRRLAKNLKIMLGENEKMLLDFLILNYTTGNISGHQIIAFFGKHKSSPESQRQFRAKMFENLTKSLRLLLGKEQILDVHTDEKDQRMFTYRLNAEVYQILKSL</sequence>
<keyword evidence="1" id="KW-0812">Transmembrane</keyword>
<keyword evidence="1" id="KW-1133">Transmembrane helix</keyword>
<dbReference type="InterPro" id="IPR015915">
    <property type="entry name" value="Kelch-typ_b-propeller"/>
</dbReference>
<name>A0A2S2DTH0_9BACT</name>
<evidence type="ECO:0000313" key="2">
    <source>
        <dbReference type="EMBL" id="AWL08320.1"/>
    </source>
</evidence>
<dbReference type="InterPro" id="IPR011043">
    <property type="entry name" value="Gal_Oxase/kelch_b-propeller"/>
</dbReference>
<evidence type="ECO:0000313" key="3">
    <source>
        <dbReference type="Proteomes" id="UP000245468"/>
    </source>
</evidence>
<dbReference type="KEGG" id="psez:HME7025_00448"/>
<dbReference type="EMBL" id="CP029346">
    <property type="protein sequence ID" value="AWL08320.1"/>
    <property type="molecule type" value="Genomic_DNA"/>
</dbReference>